<proteinExistence type="predicted"/>
<evidence type="ECO:0000313" key="2">
    <source>
        <dbReference type="EMBL" id="CAH0717080.1"/>
    </source>
</evidence>
<dbReference type="OrthoDB" id="8055291at2759"/>
<organism evidence="2 3">
    <name type="scientific">Brenthis ino</name>
    <name type="common">lesser marbled fritillary</name>
    <dbReference type="NCBI Taxonomy" id="405034"/>
    <lineage>
        <taxon>Eukaryota</taxon>
        <taxon>Metazoa</taxon>
        <taxon>Ecdysozoa</taxon>
        <taxon>Arthropoda</taxon>
        <taxon>Hexapoda</taxon>
        <taxon>Insecta</taxon>
        <taxon>Pterygota</taxon>
        <taxon>Neoptera</taxon>
        <taxon>Endopterygota</taxon>
        <taxon>Lepidoptera</taxon>
        <taxon>Glossata</taxon>
        <taxon>Ditrysia</taxon>
        <taxon>Papilionoidea</taxon>
        <taxon>Nymphalidae</taxon>
        <taxon>Heliconiinae</taxon>
        <taxon>Argynnini</taxon>
        <taxon>Brenthis</taxon>
    </lineage>
</organism>
<gene>
    <name evidence="2" type="ORF">BINO364_LOCUS3722</name>
</gene>
<evidence type="ECO:0000256" key="1">
    <source>
        <dbReference type="SAM" id="MobiDB-lite"/>
    </source>
</evidence>
<dbReference type="EMBL" id="OV170231">
    <property type="protein sequence ID" value="CAH0717080.1"/>
    <property type="molecule type" value="Genomic_DNA"/>
</dbReference>
<feature type="region of interest" description="Disordered" evidence="1">
    <location>
        <begin position="1"/>
        <end position="37"/>
    </location>
</feature>
<keyword evidence="3" id="KW-1185">Reference proteome</keyword>
<feature type="compositionally biased region" description="Basic and acidic residues" evidence="1">
    <location>
        <begin position="1"/>
        <end position="14"/>
    </location>
</feature>
<dbReference type="Proteomes" id="UP000838878">
    <property type="component" value="Chromosome 11"/>
</dbReference>
<protein>
    <submittedName>
        <fullName evidence="2">Uncharacterized protein</fullName>
    </submittedName>
</protein>
<reference evidence="2" key="1">
    <citation type="submission" date="2021-12" db="EMBL/GenBank/DDBJ databases">
        <authorList>
            <person name="Martin H S."/>
        </authorList>
    </citation>
    <scope>NUCLEOTIDE SEQUENCE</scope>
</reference>
<evidence type="ECO:0000313" key="3">
    <source>
        <dbReference type="Proteomes" id="UP000838878"/>
    </source>
</evidence>
<accession>A0A8J9UZ22</accession>
<feature type="region of interest" description="Disordered" evidence="1">
    <location>
        <begin position="51"/>
        <end position="71"/>
    </location>
</feature>
<name>A0A8J9UZ22_9NEOP</name>
<feature type="non-terminal residue" evidence="2">
    <location>
        <position position="247"/>
    </location>
</feature>
<dbReference type="AlphaFoldDB" id="A0A8J9UZ22"/>
<sequence>MRVMEELRASQRGEEADDEWVPAGVAPHSPRIPIEDARVDELPAVAMRRRANRRRAEEGDEGEVEGAVADERQPEEAPIVAPTVNLLGWRKTKPLTASQLQELNRAIELDEPEDGIVIGTYRVKRQLFDLVERRLRECKRYKVSPIPATTGGSVAQQLIWKSEEYSTSRHTQHIQATGVACSRTTLPLRIVTASKVMCYRTLRREWEDEEGRVFNPWACFDFDRYRAVPNTWVANRNSLISRGGIVR</sequence>